<dbReference type="PROSITE" id="PS51165">
    <property type="entry name" value="THUMP"/>
    <property type="match status" value="1"/>
</dbReference>
<evidence type="ECO:0000259" key="3">
    <source>
        <dbReference type="PROSITE" id="PS51165"/>
    </source>
</evidence>
<dbReference type="CDD" id="cd11717">
    <property type="entry name" value="THUMP_THUMPD1_like"/>
    <property type="match status" value="1"/>
</dbReference>
<organism evidence="4 5">
    <name type="scientific">Nitzschia inconspicua</name>
    <dbReference type="NCBI Taxonomy" id="303405"/>
    <lineage>
        <taxon>Eukaryota</taxon>
        <taxon>Sar</taxon>
        <taxon>Stramenopiles</taxon>
        <taxon>Ochrophyta</taxon>
        <taxon>Bacillariophyta</taxon>
        <taxon>Bacillariophyceae</taxon>
        <taxon>Bacillariophycidae</taxon>
        <taxon>Bacillariales</taxon>
        <taxon>Bacillariaceae</taxon>
        <taxon>Nitzschia</taxon>
    </lineage>
</organism>
<reference evidence="4" key="2">
    <citation type="submission" date="2021-04" db="EMBL/GenBank/DDBJ databases">
        <authorList>
            <person name="Podell S."/>
        </authorList>
    </citation>
    <scope>NUCLEOTIDE SEQUENCE</scope>
    <source>
        <strain evidence="4">Hildebrandi</strain>
    </source>
</reference>
<evidence type="ECO:0000313" key="5">
    <source>
        <dbReference type="Proteomes" id="UP000693970"/>
    </source>
</evidence>
<evidence type="ECO:0000256" key="1">
    <source>
        <dbReference type="PROSITE-ProRule" id="PRU00529"/>
    </source>
</evidence>
<proteinExistence type="predicted"/>
<dbReference type="AlphaFoldDB" id="A0A9K3KDU1"/>
<keyword evidence="5" id="KW-1185">Reference proteome</keyword>
<dbReference type="InterPro" id="IPR040183">
    <property type="entry name" value="THUMPD1-like"/>
</dbReference>
<name>A0A9K3KDU1_9STRA</name>
<accession>A0A9K3KDU1</accession>
<dbReference type="PANTHER" id="PTHR13452:SF10">
    <property type="entry name" value="THUMP DOMAIN-CONTAINING PROTEIN 1"/>
    <property type="match status" value="1"/>
</dbReference>
<evidence type="ECO:0000256" key="2">
    <source>
        <dbReference type="SAM" id="MobiDB-lite"/>
    </source>
</evidence>
<keyword evidence="1" id="KW-0694">RNA-binding</keyword>
<dbReference type="OrthoDB" id="48743at2759"/>
<sequence length="404" mass="44301">MPSSSNLSSKKRKYSGRGGGNNNNNKSGRGRPTTTASSYSSRTNPKRGGPGILFTCETTREVKCQREGLEILEYYLQSMNQGNDDGDDKDSKGVAAATALPSTVVDNDDNNKNTKPSSSSSVPLSLEEELKQLKSKASKGGNYNSNGNKSSFGVYDTGCRGSVFVICTLPNCELIEPIQTEYQKAKILAEQQQKDDDDMTNERKEAATTTTTPNDEESESSNINDQVVPTKKKPKIDMVSSKETSVAATIWDPIATVDAILADWTSGKSNVGIPSSRFITRIIPIQATCFASEEELRLTCEKLLPKYLPKDTKTFAIVMKRRNCERLKRDAIIDIIANIVVGLVPKCKAQMDKPEITITVEICRTLCGISVVKNYDQYKNFNLFSLTEHSGVDSGSNSTKNNHE</sequence>
<dbReference type="InterPro" id="IPR004114">
    <property type="entry name" value="THUMP_dom"/>
</dbReference>
<reference evidence="4" key="1">
    <citation type="journal article" date="2021" name="Sci. Rep.">
        <title>Diploid genomic architecture of Nitzschia inconspicua, an elite biomass production diatom.</title>
        <authorList>
            <person name="Oliver A."/>
            <person name="Podell S."/>
            <person name="Pinowska A."/>
            <person name="Traller J.C."/>
            <person name="Smith S.R."/>
            <person name="McClure R."/>
            <person name="Beliaev A."/>
            <person name="Bohutskyi P."/>
            <person name="Hill E.A."/>
            <person name="Rabines A."/>
            <person name="Zheng H."/>
            <person name="Allen L.Z."/>
            <person name="Kuo A."/>
            <person name="Grigoriev I.V."/>
            <person name="Allen A.E."/>
            <person name="Hazlebeck D."/>
            <person name="Allen E.E."/>
        </authorList>
    </citation>
    <scope>NUCLEOTIDE SEQUENCE</scope>
    <source>
        <strain evidence="4">Hildebrandi</strain>
    </source>
</reference>
<dbReference type="Pfam" id="PF02926">
    <property type="entry name" value="THUMP"/>
    <property type="match status" value="1"/>
</dbReference>
<evidence type="ECO:0000313" key="4">
    <source>
        <dbReference type="EMBL" id="KAG7341401.1"/>
    </source>
</evidence>
<feature type="region of interest" description="Disordered" evidence="2">
    <location>
        <begin position="1"/>
        <end position="53"/>
    </location>
</feature>
<dbReference type="PANTHER" id="PTHR13452">
    <property type="entry name" value="THUMP DOMAIN CONTAINING PROTEIN 1-RELATED"/>
    <property type="match status" value="1"/>
</dbReference>
<feature type="domain" description="THUMP" evidence="3">
    <location>
        <begin position="267"/>
        <end position="373"/>
    </location>
</feature>
<feature type="compositionally biased region" description="Low complexity" evidence="2">
    <location>
        <begin position="113"/>
        <end position="125"/>
    </location>
</feature>
<dbReference type="EMBL" id="JAGRRH010000026">
    <property type="protein sequence ID" value="KAG7341401.1"/>
    <property type="molecule type" value="Genomic_DNA"/>
</dbReference>
<dbReference type="GO" id="GO:0003723">
    <property type="term" value="F:RNA binding"/>
    <property type="evidence" value="ECO:0007669"/>
    <property type="project" value="UniProtKB-UniRule"/>
</dbReference>
<dbReference type="SMART" id="SM00981">
    <property type="entry name" value="THUMP"/>
    <property type="match status" value="1"/>
</dbReference>
<gene>
    <name evidence="4" type="ORF">IV203_023353</name>
</gene>
<feature type="region of interest" description="Disordered" evidence="2">
    <location>
        <begin position="189"/>
        <end position="235"/>
    </location>
</feature>
<feature type="compositionally biased region" description="Polar residues" evidence="2">
    <location>
        <begin position="32"/>
        <end position="43"/>
    </location>
</feature>
<protein>
    <submittedName>
        <fullName evidence="4">THUMP domain containing protein</fullName>
    </submittedName>
</protein>
<dbReference type="GO" id="GO:0006400">
    <property type="term" value="P:tRNA modification"/>
    <property type="evidence" value="ECO:0007669"/>
    <property type="project" value="InterPro"/>
</dbReference>
<comment type="caution">
    <text evidence="4">The sequence shown here is derived from an EMBL/GenBank/DDBJ whole genome shotgun (WGS) entry which is preliminary data.</text>
</comment>
<dbReference type="Proteomes" id="UP000693970">
    <property type="component" value="Unassembled WGS sequence"/>
</dbReference>
<feature type="region of interest" description="Disordered" evidence="2">
    <location>
        <begin position="99"/>
        <end position="125"/>
    </location>
</feature>
<feature type="compositionally biased region" description="Low complexity" evidence="2">
    <location>
        <begin position="22"/>
        <end position="31"/>
    </location>
</feature>